<organism evidence="2 3">
    <name type="scientific">Roseofilum acuticapitatum BLCC-M154</name>
    <dbReference type="NCBI Taxonomy" id="3022444"/>
    <lineage>
        <taxon>Bacteria</taxon>
        <taxon>Bacillati</taxon>
        <taxon>Cyanobacteriota</taxon>
        <taxon>Cyanophyceae</taxon>
        <taxon>Desertifilales</taxon>
        <taxon>Desertifilaceae</taxon>
        <taxon>Roseofilum</taxon>
        <taxon>Roseofilum acuticapitatum</taxon>
    </lineage>
</organism>
<dbReference type="Proteomes" id="UP001235303">
    <property type="component" value="Unassembled WGS sequence"/>
</dbReference>
<dbReference type="SFLD" id="SFLDS00019">
    <property type="entry name" value="Glutathione_Transferase_(cytos"/>
    <property type="match status" value="1"/>
</dbReference>
<reference evidence="2 3" key="1">
    <citation type="submission" date="2023-01" db="EMBL/GenBank/DDBJ databases">
        <title>Novel diversity within Roseofilum (Cyanobacteria; Desertifilaceae) from marine benthic mats with descriptions of four novel species.</title>
        <authorList>
            <person name="Wang Y."/>
            <person name="Berthold D.E."/>
            <person name="Hu J."/>
            <person name="Lefler F.W."/>
            <person name="Laughinghouse H.D. IV."/>
        </authorList>
    </citation>
    <scope>NUCLEOTIDE SEQUENCE [LARGE SCALE GENOMIC DNA]</scope>
    <source>
        <strain evidence="2 3">BLCC-M154</strain>
    </source>
</reference>
<dbReference type="Gene3D" id="3.40.30.10">
    <property type="entry name" value="Glutaredoxin"/>
    <property type="match status" value="1"/>
</dbReference>
<protein>
    <submittedName>
        <fullName evidence="2">Glutathione S-transferase family protein</fullName>
    </submittedName>
</protein>
<dbReference type="Pfam" id="PF13417">
    <property type="entry name" value="GST_N_3"/>
    <property type="match status" value="1"/>
</dbReference>
<dbReference type="PANTHER" id="PTHR42673">
    <property type="entry name" value="MALEYLACETOACETATE ISOMERASE"/>
    <property type="match status" value="1"/>
</dbReference>
<gene>
    <name evidence="2" type="ORF">PMG71_14010</name>
</gene>
<dbReference type="SUPFAM" id="SSF52833">
    <property type="entry name" value="Thioredoxin-like"/>
    <property type="match status" value="1"/>
</dbReference>
<keyword evidence="3" id="KW-1185">Reference proteome</keyword>
<dbReference type="CDD" id="cd00299">
    <property type="entry name" value="GST_C_family"/>
    <property type="match status" value="1"/>
</dbReference>
<dbReference type="RefSeq" id="WP_283754304.1">
    <property type="nucleotide sequence ID" value="NZ_JAQOSP010000091.1"/>
</dbReference>
<proteinExistence type="predicted"/>
<dbReference type="PROSITE" id="PS50404">
    <property type="entry name" value="GST_NTER"/>
    <property type="match status" value="1"/>
</dbReference>
<dbReference type="Gene3D" id="1.20.1050.10">
    <property type="match status" value="1"/>
</dbReference>
<evidence type="ECO:0000313" key="2">
    <source>
        <dbReference type="EMBL" id="MDJ1170545.1"/>
    </source>
</evidence>
<dbReference type="SUPFAM" id="SSF47616">
    <property type="entry name" value="GST C-terminal domain-like"/>
    <property type="match status" value="1"/>
</dbReference>
<feature type="domain" description="GST N-terminal" evidence="1">
    <location>
        <begin position="1"/>
        <end position="78"/>
    </location>
</feature>
<comment type="caution">
    <text evidence="2">The sequence shown here is derived from an EMBL/GenBank/DDBJ whole genome shotgun (WGS) entry which is preliminary data.</text>
</comment>
<sequence length="262" mass="29228">MLELYQFEFSQFSEKVRLILDYKELEYRTIEVTPGVGQLELLKISGQRQVPVLKDGDTVIADSTAIALYLDRQYPEKPIMPTEPRQRGLCLMMEEWADESIGVKSRKALYGGLSQDPSFRTSVLPSPVPDFVKTFVGTVPKELFQVLGYGVGLSPEEINAAQESLKQDLEALSLILVDHPYLVCDRPTLADLAVAGLSILIKFPEGNYLNIPESLQGKGIPGLADNPSYQPFFEWRDRLYSSIRKSVSPPASNTSPTSIEIE</sequence>
<dbReference type="InterPro" id="IPR036249">
    <property type="entry name" value="Thioredoxin-like_sf"/>
</dbReference>
<dbReference type="InterPro" id="IPR040079">
    <property type="entry name" value="Glutathione_S-Trfase"/>
</dbReference>
<name>A0ABT7AUI2_9CYAN</name>
<accession>A0ABT7AUI2</accession>
<evidence type="ECO:0000313" key="3">
    <source>
        <dbReference type="Proteomes" id="UP001235303"/>
    </source>
</evidence>
<dbReference type="PANTHER" id="PTHR42673:SF4">
    <property type="entry name" value="MALEYLACETOACETATE ISOMERASE"/>
    <property type="match status" value="1"/>
</dbReference>
<evidence type="ECO:0000259" key="1">
    <source>
        <dbReference type="PROSITE" id="PS50404"/>
    </source>
</evidence>
<dbReference type="CDD" id="cd00570">
    <property type="entry name" value="GST_N_family"/>
    <property type="match status" value="1"/>
</dbReference>
<dbReference type="EMBL" id="JAQOSP010000091">
    <property type="protein sequence ID" value="MDJ1170545.1"/>
    <property type="molecule type" value="Genomic_DNA"/>
</dbReference>
<dbReference type="InterPro" id="IPR036282">
    <property type="entry name" value="Glutathione-S-Trfase_C_sf"/>
</dbReference>
<dbReference type="InterPro" id="IPR004045">
    <property type="entry name" value="Glutathione_S-Trfase_N"/>
</dbReference>